<dbReference type="PRINTS" id="PR00773">
    <property type="entry name" value="GRPEPROTEIN"/>
</dbReference>
<dbReference type="InterPro" id="IPR000740">
    <property type="entry name" value="GrpE"/>
</dbReference>
<dbReference type="GO" id="GO:0000774">
    <property type="term" value="F:adenyl-nucleotide exchange factor activity"/>
    <property type="evidence" value="ECO:0007669"/>
    <property type="project" value="InterPro"/>
</dbReference>
<sequence length="200" mass="22967">MTEQNQETMNRNNSNDAEQEQEEVVTEVIDAETDDQENAAQAESADKENDSLQAELSRLKQEKDDLQQRLLRTQAEFDNFKKRSQKEKESVQKYKSEELATELLPAMDNFERAMQVEVNAETKSFVEGISMVYNQIKEALKSQGIEEIEAVGKPFDPNVHHAVMQVEDEEAESDTIVEELQKGYILKDRVIRPAMVKVNK</sequence>
<dbReference type="FunFam" id="2.30.22.10:FF:000001">
    <property type="entry name" value="Protein GrpE"/>
    <property type="match status" value="1"/>
</dbReference>
<dbReference type="CDD" id="cd00446">
    <property type="entry name" value="GrpE"/>
    <property type="match status" value="1"/>
</dbReference>
<reference evidence="14" key="1">
    <citation type="journal article" date="2014" name="Int. J. Syst. Evol. Microbiol.">
        <title>Complete genome sequence of Corynebacterium casei LMG S-19264T (=DSM 44701T), isolated from a smear-ripened cheese.</title>
        <authorList>
            <consortium name="US DOE Joint Genome Institute (JGI-PGF)"/>
            <person name="Walter F."/>
            <person name="Albersmeier A."/>
            <person name="Kalinowski J."/>
            <person name="Ruckert C."/>
        </authorList>
    </citation>
    <scope>NUCLEOTIDE SEQUENCE</scope>
    <source>
        <strain evidence="14">JCM 12580</strain>
    </source>
</reference>
<dbReference type="SUPFAM" id="SSF51064">
    <property type="entry name" value="Head domain of nucleotide exchange factor GrpE"/>
    <property type="match status" value="1"/>
</dbReference>
<dbReference type="InterPro" id="IPR013805">
    <property type="entry name" value="GrpE_CC"/>
</dbReference>
<reference evidence="14" key="2">
    <citation type="submission" date="2020-09" db="EMBL/GenBank/DDBJ databases">
        <authorList>
            <person name="Sun Q."/>
            <person name="Ohkuma M."/>
        </authorList>
    </citation>
    <scope>NUCLEOTIDE SEQUENCE</scope>
    <source>
        <strain evidence="14">JCM 12580</strain>
    </source>
</reference>
<keyword evidence="6 10" id="KW-0143">Chaperone</keyword>
<evidence type="ECO:0000313" key="14">
    <source>
        <dbReference type="EMBL" id="GGJ83447.1"/>
    </source>
</evidence>
<evidence type="ECO:0000256" key="13">
    <source>
        <dbReference type="SAM" id="MobiDB-lite"/>
    </source>
</evidence>
<evidence type="ECO:0000256" key="7">
    <source>
        <dbReference type="ARBA" id="ARBA00053401"/>
    </source>
</evidence>
<dbReference type="RefSeq" id="WP_229671642.1">
    <property type="nucleotide sequence ID" value="NZ_BMNQ01000002.1"/>
</dbReference>
<feature type="compositionally biased region" description="Acidic residues" evidence="13">
    <location>
        <begin position="17"/>
        <end position="37"/>
    </location>
</feature>
<evidence type="ECO:0000313" key="15">
    <source>
        <dbReference type="Proteomes" id="UP000658382"/>
    </source>
</evidence>
<evidence type="ECO:0000256" key="9">
    <source>
        <dbReference type="ARBA" id="ARBA00076414"/>
    </source>
</evidence>
<dbReference type="GO" id="GO:0051082">
    <property type="term" value="F:unfolded protein binding"/>
    <property type="evidence" value="ECO:0007669"/>
    <property type="project" value="TreeGrafter"/>
</dbReference>
<evidence type="ECO:0000256" key="5">
    <source>
        <dbReference type="ARBA" id="ARBA00023016"/>
    </source>
</evidence>
<protein>
    <recommendedName>
        <fullName evidence="8 10">Protein GrpE</fullName>
    </recommendedName>
    <alternativeName>
        <fullName evidence="9 10">HSP-70 cofactor</fullName>
    </alternativeName>
</protein>
<dbReference type="NCBIfam" id="NF010738">
    <property type="entry name" value="PRK14140.1"/>
    <property type="match status" value="1"/>
</dbReference>
<accession>A0A917UT85</accession>
<evidence type="ECO:0000256" key="12">
    <source>
        <dbReference type="RuleBase" id="RU004478"/>
    </source>
</evidence>
<dbReference type="Gene3D" id="3.90.20.20">
    <property type="match status" value="1"/>
</dbReference>
<evidence type="ECO:0000256" key="3">
    <source>
        <dbReference type="ARBA" id="ARBA00011738"/>
    </source>
</evidence>
<proteinExistence type="inferred from homology"/>
<dbReference type="GO" id="GO:0005737">
    <property type="term" value="C:cytoplasm"/>
    <property type="evidence" value="ECO:0007669"/>
    <property type="project" value="UniProtKB-SubCell"/>
</dbReference>
<evidence type="ECO:0000256" key="8">
    <source>
        <dbReference type="ARBA" id="ARBA00072274"/>
    </source>
</evidence>
<dbReference type="GO" id="GO:0042803">
    <property type="term" value="F:protein homodimerization activity"/>
    <property type="evidence" value="ECO:0007669"/>
    <property type="project" value="InterPro"/>
</dbReference>
<dbReference type="SUPFAM" id="SSF58014">
    <property type="entry name" value="Coiled-coil domain of nucleotide exchange factor GrpE"/>
    <property type="match status" value="1"/>
</dbReference>
<evidence type="ECO:0000256" key="1">
    <source>
        <dbReference type="ARBA" id="ARBA00004496"/>
    </source>
</evidence>
<organism evidence="14 15">
    <name type="scientific">Lentibacillus kapialis</name>
    <dbReference type="NCBI Taxonomy" id="340214"/>
    <lineage>
        <taxon>Bacteria</taxon>
        <taxon>Bacillati</taxon>
        <taxon>Bacillota</taxon>
        <taxon>Bacilli</taxon>
        <taxon>Bacillales</taxon>
        <taxon>Bacillaceae</taxon>
        <taxon>Lentibacillus</taxon>
    </lineage>
</organism>
<evidence type="ECO:0000256" key="2">
    <source>
        <dbReference type="ARBA" id="ARBA00009054"/>
    </source>
</evidence>
<dbReference type="InterPro" id="IPR009012">
    <property type="entry name" value="GrpE_head"/>
</dbReference>
<dbReference type="EMBL" id="BMNQ01000002">
    <property type="protein sequence ID" value="GGJ83447.1"/>
    <property type="molecule type" value="Genomic_DNA"/>
</dbReference>
<name>A0A917UT85_9BACI</name>
<evidence type="ECO:0000256" key="11">
    <source>
        <dbReference type="RuleBase" id="RU000639"/>
    </source>
</evidence>
<dbReference type="PROSITE" id="PS01071">
    <property type="entry name" value="GRPE"/>
    <property type="match status" value="1"/>
</dbReference>
<dbReference type="Proteomes" id="UP000658382">
    <property type="component" value="Unassembled WGS sequence"/>
</dbReference>
<dbReference type="GO" id="GO:0051087">
    <property type="term" value="F:protein-folding chaperone binding"/>
    <property type="evidence" value="ECO:0007669"/>
    <property type="project" value="InterPro"/>
</dbReference>
<dbReference type="AlphaFoldDB" id="A0A917UT85"/>
<keyword evidence="15" id="KW-1185">Reference proteome</keyword>
<comment type="similarity">
    <text evidence="2 10 12">Belongs to the GrpE family.</text>
</comment>
<comment type="subunit">
    <text evidence="3 10">Homodimer.</text>
</comment>
<comment type="caution">
    <text evidence="14">The sequence shown here is derived from an EMBL/GenBank/DDBJ whole genome shotgun (WGS) entry which is preliminary data.</text>
</comment>
<keyword evidence="5 10" id="KW-0346">Stress response</keyword>
<dbReference type="PANTHER" id="PTHR21237">
    <property type="entry name" value="GRPE PROTEIN"/>
    <property type="match status" value="1"/>
</dbReference>
<comment type="subcellular location">
    <subcellularLocation>
        <location evidence="1 10">Cytoplasm</location>
    </subcellularLocation>
</comment>
<evidence type="ECO:0000256" key="6">
    <source>
        <dbReference type="ARBA" id="ARBA00023186"/>
    </source>
</evidence>
<dbReference type="Gene3D" id="2.30.22.10">
    <property type="entry name" value="Head domain of nucleotide exchange factor GrpE"/>
    <property type="match status" value="1"/>
</dbReference>
<dbReference type="PANTHER" id="PTHR21237:SF23">
    <property type="entry name" value="GRPE PROTEIN HOMOLOG, MITOCHONDRIAL"/>
    <property type="match status" value="1"/>
</dbReference>
<dbReference type="Pfam" id="PF01025">
    <property type="entry name" value="GrpE"/>
    <property type="match status" value="1"/>
</dbReference>
<dbReference type="GO" id="GO:0006457">
    <property type="term" value="P:protein folding"/>
    <property type="evidence" value="ECO:0007669"/>
    <property type="project" value="InterPro"/>
</dbReference>
<feature type="region of interest" description="Disordered" evidence="13">
    <location>
        <begin position="1"/>
        <end position="53"/>
    </location>
</feature>
<evidence type="ECO:0000256" key="4">
    <source>
        <dbReference type="ARBA" id="ARBA00022490"/>
    </source>
</evidence>
<evidence type="ECO:0000256" key="10">
    <source>
        <dbReference type="HAMAP-Rule" id="MF_01151"/>
    </source>
</evidence>
<gene>
    <name evidence="10 14" type="primary">grpE</name>
    <name evidence="14" type="ORF">GCM10007063_02460</name>
</gene>
<keyword evidence="4 10" id="KW-0963">Cytoplasm</keyword>
<feature type="compositionally biased region" description="Polar residues" evidence="13">
    <location>
        <begin position="1"/>
        <end position="16"/>
    </location>
</feature>
<dbReference type="HAMAP" id="MF_01151">
    <property type="entry name" value="GrpE"/>
    <property type="match status" value="1"/>
</dbReference>
<comment type="function">
    <text evidence="7 10 11">Participates actively in the response to hyperosmotic and heat shock by preventing the aggregation of stress-denatured proteins, in association with DnaK and GrpE. It is the nucleotide exchange factor for DnaK and may function as a thermosensor. Unfolded proteins bind initially to DnaJ; upon interaction with the DnaJ-bound protein, DnaK hydrolyzes its bound ATP, resulting in the formation of a stable complex. GrpE releases ADP from DnaK; ATP binding to DnaK triggers the release of the substrate protein, thus completing the reaction cycle. Several rounds of ATP-dependent interactions between DnaJ, DnaK and GrpE are required for fully efficient folding.</text>
</comment>